<gene>
    <name evidence="1" type="ORF">A6035_04215</name>
</gene>
<keyword evidence="2" id="KW-1185">Reference proteome</keyword>
<evidence type="ECO:0000313" key="1">
    <source>
        <dbReference type="EMBL" id="AWH91504.1"/>
    </source>
</evidence>
<accession>A0A2S1R5H7</accession>
<protein>
    <submittedName>
        <fullName evidence="1">Uncharacterized protein</fullName>
    </submittedName>
</protein>
<dbReference type="RefSeq" id="WP_108846763.1">
    <property type="nucleotide sequence ID" value="NZ_CP015449.1"/>
</dbReference>
<dbReference type="Proteomes" id="UP000244928">
    <property type="component" value="Chromosome"/>
</dbReference>
<dbReference type="EMBL" id="CP015449">
    <property type="protein sequence ID" value="AWH91504.1"/>
    <property type="molecule type" value="Genomic_DNA"/>
</dbReference>
<reference evidence="1 2" key="1">
    <citation type="submission" date="2016-04" db="EMBL/GenBank/DDBJ databases">
        <title>Complete genome sequence of Dietzia lutea YIM 80766T, a strain isolated from desert soil in Egypt.</title>
        <authorList>
            <person name="Zhao J."/>
            <person name="Hu B."/>
            <person name="Geng S."/>
            <person name="Nie Y."/>
            <person name="Tang Y."/>
        </authorList>
    </citation>
    <scope>NUCLEOTIDE SEQUENCE [LARGE SCALE GENOMIC DNA]</scope>
    <source>
        <strain evidence="1 2">YIM 80766</strain>
    </source>
</reference>
<evidence type="ECO:0000313" key="2">
    <source>
        <dbReference type="Proteomes" id="UP000244928"/>
    </source>
</evidence>
<name>A0A2S1R5H7_9ACTN</name>
<dbReference type="KEGG" id="dlu:A6035_04215"/>
<sequence>MAAKKNLTYDNPGWPDASYGEHPVTELAALVAGGLSPFGQETFPLPQERLGYIHPYTEINGAPWVA</sequence>
<organism evidence="1 2">
    <name type="scientific">Dietzia lutea</name>
    <dbReference type="NCBI Taxonomy" id="546160"/>
    <lineage>
        <taxon>Bacteria</taxon>
        <taxon>Bacillati</taxon>
        <taxon>Actinomycetota</taxon>
        <taxon>Actinomycetes</taxon>
        <taxon>Mycobacteriales</taxon>
        <taxon>Dietziaceae</taxon>
        <taxon>Dietzia</taxon>
    </lineage>
</organism>
<dbReference type="AlphaFoldDB" id="A0A2S1R5H7"/>
<proteinExistence type="predicted"/>